<sequence>MMKQAQEMQERLKKQMAGMRVEATAGGGMVTVAVNGTKQLESIQIDPEVVSREDVEMLQDLIVAAVNDAGRKVDEQLGQSMGGLMGGLKIPGL</sequence>
<accession>A0A382T8Z3</accession>
<keyword evidence="1" id="KW-0238">DNA-binding</keyword>
<dbReference type="HAMAP" id="MF_00274">
    <property type="entry name" value="DNA_YbaB_EbfC"/>
    <property type="match status" value="1"/>
</dbReference>
<dbReference type="AlphaFoldDB" id="A0A382T8Z3"/>
<protein>
    <recommendedName>
        <fullName evidence="3">Nucleoid-associated protein</fullName>
    </recommendedName>
</protein>
<dbReference type="PIRSF" id="PIRSF004555">
    <property type="entry name" value="UCP004555"/>
    <property type="match status" value="1"/>
</dbReference>
<dbReference type="Pfam" id="PF02575">
    <property type="entry name" value="YbaB_DNA_bd"/>
    <property type="match status" value="1"/>
</dbReference>
<gene>
    <name evidence="2" type="ORF">METZ01_LOCUS371079</name>
</gene>
<reference evidence="2" key="1">
    <citation type="submission" date="2018-05" db="EMBL/GenBank/DDBJ databases">
        <authorList>
            <person name="Lanie J.A."/>
            <person name="Ng W.-L."/>
            <person name="Kazmierczak K.M."/>
            <person name="Andrzejewski T.M."/>
            <person name="Davidsen T.M."/>
            <person name="Wayne K.J."/>
            <person name="Tettelin H."/>
            <person name="Glass J.I."/>
            <person name="Rusch D."/>
            <person name="Podicherti R."/>
            <person name="Tsui H.-C.T."/>
            <person name="Winkler M.E."/>
        </authorList>
    </citation>
    <scope>NUCLEOTIDE SEQUENCE</scope>
</reference>
<dbReference type="PANTHER" id="PTHR33449:SF1">
    <property type="entry name" value="NUCLEOID-ASSOCIATED PROTEIN YBAB"/>
    <property type="match status" value="1"/>
</dbReference>
<proteinExistence type="inferred from homology"/>
<evidence type="ECO:0000256" key="1">
    <source>
        <dbReference type="ARBA" id="ARBA00023125"/>
    </source>
</evidence>
<dbReference type="SUPFAM" id="SSF82607">
    <property type="entry name" value="YbaB-like"/>
    <property type="match status" value="1"/>
</dbReference>
<dbReference type="InterPro" id="IPR004401">
    <property type="entry name" value="YbaB/EbfC"/>
</dbReference>
<dbReference type="GO" id="GO:0003677">
    <property type="term" value="F:DNA binding"/>
    <property type="evidence" value="ECO:0007669"/>
    <property type="project" value="UniProtKB-KW"/>
</dbReference>
<name>A0A382T8Z3_9ZZZZ</name>
<dbReference type="GO" id="GO:0005829">
    <property type="term" value="C:cytosol"/>
    <property type="evidence" value="ECO:0007669"/>
    <property type="project" value="TreeGrafter"/>
</dbReference>
<dbReference type="NCBIfam" id="TIGR00103">
    <property type="entry name" value="DNA_YbaB_EbfC"/>
    <property type="match status" value="1"/>
</dbReference>
<evidence type="ECO:0008006" key="3">
    <source>
        <dbReference type="Google" id="ProtNLM"/>
    </source>
</evidence>
<dbReference type="PANTHER" id="PTHR33449">
    <property type="entry name" value="NUCLEOID-ASSOCIATED PROTEIN YBAB"/>
    <property type="match status" value="1"/>
</dbReference>
<organism evidence="2">
    <name type="scientific">marine metagenome</name>
    <dbReference type="NCBI Taxonomy" id="408172"/>
    <lineage>
        <taxon>unclassified sequences</taxon>
        <taxon>metagenomes</taxon>
        <taxon>ecological metagenomes</taxon>
    </lineage>
</organism>
<dbReference type="Gene3D" id="3.30.1310.10">
    <property type="entry name" value="Nucleoid-associated protein YbaB-like domain"/>
    <property type="match status" value="1"/>
</dbReference>
<evidence type="ECO:0000313" key="2">
    <source>
        <dbReference type="EMBL" id="SVD18225.1"/>
    </source>
</evidence>
<dbReference type="EMBL" id="UINC01134592">
    <property type="protein sequence ID" value="SVD18225.1"/>
    <property type="molecule type" value="Genomic_DNA"/>
</dbReference>
<dbReference type="InterPro" id="IPR036894">
    <property type="entry name" value="YbaB-like_sf"/>
</dbReference>